<reference evidence="1" key="1">
    <citation type="journal article" date="2013" name="Genetics">
        <title>The draft genome and transcriptome of Panagrellus redivivus are shaped by the harsh demands of a free-living lifestyle.</title>
        <authorList>
            <person name="Srinivasan J."/>
            <person name="Dillman A.R."/>
            <person name="Macchietto M.G."/>
            <person name="Heikkinen L."/>
            <person name="Lakso M."/>
            <person name="Fracchia K.M."/>
            <person name="Antoshechkin I."/>
            <person name="Mortazavi A."/>
            <person name="Wong G."/>
            <person name="Sternberg P.W."/>
        </authorList>
    </citation>
    <scope>NUCLEOTIDE SEQUENCE [LARGE SCALE GENOMIC DNA]</scope>
    <source>
        <strain evidence="1">MT8872</strain>
    </source>
</reference>
<organism evidence="1 2">
    <name type="scientific">Panagrellus redivivus</name>
    <name type="common">Microworm</name>
    <dbReference type="NCBI Taxonomy" id="6233"/>
    <lineage>
        <taxon>Eukaryota</taxon>
        <taxon>Metazoa</taxon>
        <taxon>Ecdysozoa</taxon>
        <taxon>Nematoda</taxon>
        <taxon>Chromadorea</taxon>
        <taxon>Rhabditida</taxon>
        <taxon>Tylenchina</taxon>
        <taxon>Panagrolaimomorpha</taxon>
        <taxon>Panagrolaimoidea</taxon>
        <taxon>Panagrolaimidae</taxon>
        <taxon>Panagrellus</taxon>
    </lineage>
</organism>
<sequence length="242" mass="27101">MRKKKTVVIEKTERRTPNGQLISETTKRTVFFNGVPVDESVPGVIAPMVVQNPVQVAPCRHSMVSRDDVSEADSCDLRNIHDRADYFDNWNTAVVREARVLRAPSVASTNDNPNRRNLTDRLYSKINDARRANDVPSLQPTSILAAKAEDIALEIALDGKLRPGSGHGRFNLWIGPEPVNQFAVGSTAAKIVDTWNREMRHWHRHYFECAGAQAVGIAVIASQNPHRDHYSPRNIIVVAMYD</sequence>
<dbReference type="AlphaFoldDB" id="A0A7E4VLH0"/>
<reference evidence="2" key="2">
    <citation type="submission" date="2020-10" db="UniProtKB">
        <authorList>
            <consortium name="WormBaseParasite"/>
        </authorList>
    </citation>
    <scope>IDENTIFICATION</scope>
</reference>
<dbReference type="SUPFAM" id="SSF55797">
    <property type="entry name" value="PR-1-like"/>
    <property type="match status" value="1"/>
</dbReference>
<dbReference type="WBParaSite" id="Pan_g22667.t1">
    <property type="protein sequence ID" value="Pan_g22667.t1"/>
    <property type="gene ID" value="Pan_g22667"/>
</dbReference>
<dbReference type="InterPro" id="IPR035940">
    <property type="entry name" value="CAP_sf"/>
</dbReference>
<dbReference type="Proteomes" id="UP000492821">
    <property type="component" value="Unassembled WGS sequence"/>
</dbReference>
<proteinExistence type="predicted"/>
<name>A0A7E4VLH0_PANRE</name>
<evidence type="ECO:0000313" key="2">
    <source>
        <dbReference type="WBParaSite" id="Pan_g22667.t1"/>
    </source>
</evidence>
<protein>
    <submittedName>
        <fullName evidence="2">SCP domain-containing protein</fullName>
    </submittedName>
</protein>
<accession>A0A7E4VLH0</accession>
<keyword evidence="1" id="KW-1185">Reference proteome</keyword>
<evidence type="ECO:0000313" key="1">
    <source>
        <dbReference type="Proteomes" id="UP000492821"/>
    </source>
</evidence>